<proteinExistence type="predicted"/>
<gene>
    <name evidence="1" type="ORF">A4R35_16985</name>
</gene>
<protein>
    <submittedName>
        <fullName evidence="1">Uncharacterized protein</fullName>
    </submittedName>
</protein>
<dbReference type="Proteomes" id="UP000248706">
    <property type="component" value="Unassembled WGS sequence"/>
</dbReference>
<evidence type="ECO:0000313" key="1">
    <source>
        <dbReference type="EMBL" id="RAQ97236.1"/>
    </source>
</evidence>
<evidence type="ECO:0000313" key="2">
    <source>
        <dbReference type="Proteomes" id="UP000248706"/>
    </source>
</evidence>
<organism evidence="1 2">
    <name type="scientific">Thermogemmatispora tikiterensis</name>
    <dbReference type="NCBI Taxonomy" id="1825093"/>
    <lineage>
        <taxon>Bacteria</taxon>
        <taxon>Bacillati</taxon>
        <taxon>Chloroflexota</taxon>
        <taxon>Ktedonobacteria</taxon>
        <taxon>Thermogemmatisporales</taxon>
        <taxon>Thermogemmatisporaceae</taxon>
        <taxon>Thermogemmatispora</taxon>
    </lineage>
</organism>
<reference evidence="1 2" key="1">
    <citation type="submission" date="2016-08" db="EMBL/GenBank/DDBJ databases">
        <title>Analysis of Carbohydrate Active Enzymes in Thermogemmatispora T81 Reveals Carbohydrate Degradation Ability.</title>
        <authorList>
            <person name="Tomazini A."/>
            <person name="Lal S."/>
            <person name="Stott M."/>
            <person name="Henrissat B."/>
            <person name="Polikarpov I."/>
            <person name="Sparling R."/>
            <person name="Levin D.B."/>
        </authorList>
    </citation>
    <scope>NUCLEOTIDE SEQUENCE [LARGE SCALE GENOMIC DNA]</scope>
    <source>
        <strain evidence="1 2">T81</strain>
    </source>
</reference>
<dbReference type="EMBL" id="MCIF01000002">
    <property type="protein sequence ID" value="RAQ97236.1"/>
    <property type="molecule type" value="Genomic_DNA"/>
</dbReference>
<dbReference type="AlphaFoldDB" id="A0A328VHL7"/>
<keyword evidence="2" id="KW-1185">Reference proteome</keyword>
<accession>A0A328VHL7</accession>
<comment type="caution">
    <text evidence="1">The sequence shown here is derived from an EMBL/GenBank/DDBJ whole genome shotgun (WGS) entry which is preliminary data.</text>
</comment>
<sequence>MRHYYNADARISQHLFSGVGESGQGSSIWLGQPGEVSCCQQLACRPGQQALGRLPARRMVGAVVGNQQSVWQRAFAASE</sequence>
<name>A0A328VHL7_9CHLR</name>